<organism evidence="2">
    <name type="scientific">Thermomicrobium roseum</name>
    <dbReference type="NCBI Taxonomy" id="500"/>
    <lineage>
        <taxon>Bacteria</taxon>
        <taxon>Pseudomonadati</taxon>
        <taxon>Thermomicrobiota</taxon>
        <taxon>Thermomicrobia</taxon>
        <taxon>Thermomicrobiales</taxon>
        <taxon>Thermomicrobiaceae</taxon>
        <taxon>Thermomicrobium</taxon>
    </lineage>
</organism>
<dbReference type="AlphaFoldDB" id="A0A7C1XIC0"/>
<comment type="caution">
    <text evidence="2">The sequence shown here is derived from an EMBL/GenBank/DDBJ whole genome shotgun (WGS) entry which is preliminary data.</text>
</comment>
<proteinExistence type="predicted"/>
<keyword evidence="1" id="KW-0802">TPR repeat</keyword>
<evidence type="ECO:0000256" key="1">
    <source>
        <dbReference type="PROSITE-ProRule" id="PRU00339"/>
    </source>
</evidence>
<gene>
    <name evidence="2" type="ORF">ENP47_04745</name>
</gene>
<evidence type="ECO:0000313" key="2">
    <source>
        <dbReference type="EMBL" id="HEF64889.1"/>
    </source>
</evidence>
<dbReference type="PROSITE" id="PS50005">
    <property type="entry name" value="TPR"/>
    <property type="match status" value="1"/>
</dbReference>
<dbReference type="InterPro" id="IPR011990">
    <property type="entry name" value="TPR-like_helical_dom_sf"/>
</dbReference>
<dbReference type="EMBL" id="DSJL01000009">
    <property type="protein sequence ID" value="HEF64889.1"/>
    <property type="molecule type" value="Genomic_DNA"/>
</dbReference>
<feature type="repeat" description="TPR" evidence="1">
    <location>
        <begin position="66"/>
        <end position="99"/>
    </location>
</feature>
<name>A0A7C1XIC0_THERO</name>
<accession>A0A7C1XIC0</accession>
<reference evidence="2" key="1">
    <citation type="journal article" date="2020" name="mSystems">
        <title>Genome- and Community-Level Interaction Insights into Carbon Utilization and Element Cycling Functions of Hydrothermarchaeota in Hydrothermal Sediment.</title>
        <authorList>
            <person name="Zhou Z."/>
            <person name="Liu Y."/>
            <person name="Xu W."/>
            <person name="Pan J."/>
            <person name="Luo Z.H."/>
            <person name="Li M."/>
        </authorList>
    </citation>
    <scope>NUCLEOTIDE SEQUENCE [LARGE SCALE GENOMIC DNA]</scope>
    <source>
        <strain evidence="2">SpSt-222</strain>
    </source>
</reference>
<dbReference type="Gene3D" id="1.25.40.10">
    <property type="entry name" value="Tetratricopeptide repeat domain"/>
    <property type="match status" value="1"/>
</dbReference>
<dbReference type="InterPro" id="IPR019734">
    <property type="entry name" value="TPR_rpt"/>
</dbReference>
<dbReference type="Pfam" id="PF13432">
    <property type="entry name" value="TPR_16"/>
    <property type="match status" value="2"/>
</dbReference>
<protein>
    <submittedName>
        <fullName evidence="2">Tetratricopeptide repeat protein</fullName>
    </submittedName>
</protein>
<sequence>MRNRTRISRWWSPLLILSLLVAATATVFSRTCVLSGAESNTVEAIPGRIPLEAELQATLTASPDDRTALLALADLYAHTGRLSEAIPLFQRVVAAAPADVTARLSFAQALLAAGYTADAAAQLHAALAFAPNHPQILFLLGQAAEQSTPPDYEAARAWYEKAATGDGPYARLARERLSALSSP</sequence>
<dbReference type="SUPFAM" id="SSF48452">
    <property type="entry name" value="TPR-like"/>
    <property type="match status" value="1"/>
</dbReference>